<dbReference type="HOGENOM" id="CLU_707903_0_0_1"/>
<dbReference type="Proteomes" id="UP000027238">
    <property type="component" value="Unassembled WGS sequence"/>
</dbReference>
<dbReference type="AlphaFoldDB" id="A0A066XFC1"/>
<dbReference type="SUPFAM" id="SSF52777">
    <property type="entry name" value="CoA-dependent acyltransferases"/>
    <property type="match status" value="1"/>
</dbReference>
<comment type="caution">
    <text evidence="2">The sequence shown here is derived from an EMBL/GenBank/DDBJ whole genome shotgun (WGS) entry which is preliminary data.</text>
</comment>
<dbReference type="STRING" id="1173701.A0A066XFC1"/>
<proteinExistence type="predicted"/>
<gene>
    <name evidence="2" type="ORF">CSUB01_00418</name>
</gene>
<keyword evidence="3" id="KW-1185">Reference proteome</keyword>
<accession>A0A066XFC1</accession>
<evidence type="ECO:0000313" key="3">
    <source>
        <dbReference type="Proteomes" id="UP000027238"/>
    </source>
</evidence>
<evidence type="ECO:0000256" key="1">
    <source>
        <dbReference type="SAM" id="MobiDB-lite"/>
    </source>
</evidence>
<feature type="region of interest" description="Disordered" evidence="1">
    <location>
        <begin position="1"/>
        <end position="20"/>
    </location>
</feature>
<name>A0A066XFC1_COLSU</name>
<evidence type="ECO:0000313" key="2">
    <source>
        <dbReference type="EMBL" id="KDN64461.1"/>
    </source>
</evidence>
<sequence length="390" mass="42946">MLRAGAHGLDPNDQGSARVNGTLTDLTPIRVELDDNLTPSIFIKRVLDAITAREKHAALICNGGHYAQVQYGIRVARLRVAAKFDHPVYARQAPHRPSRELQLTFSAPWDVKVLEQLTFVAEQLADIADSRDLHQLAVNLLSELLKTGPAFVPLGPSWASDRCKQMLAQFAGRTSDAAESQRILFFSAACRSLESYIPKNQRAPPKKSERRLQRLWVTVPRLVGEAHESGIALSIADLFKNPTIAGVVALAQSSPGFDVNVNGGIHEISQEQSTKSTQRALNPGNSPILFTLIRQRSGAHRLTTRLSHAQYDGACFCSIIMSVFDAYRNRPLAPFVDFSVYAPIAVGKSFKALYNAQSSPWLESHCPRPNSLVRSITKGESIQDRSQSCD</sequence>
<dbReference type="EMBL" id="JMSE01001129">
    <property type="protein sequence ID" value="KDN64461.1"/>
    <property type="molecule type" value="Genomic_DNA"/>
</dbReference>
<organism evidence="2 3">
    <name type="scientific">Colletotrichum sublineola</name>
    <name type="common">Sorghum anthracnose fungus</name>
    <dbReference type="NCBI Taxonomy" id="1173701"/>
    <lineage>
        <taxon>Eukaryota</taxon>
        <taxon>Fungi</taxon>
        <taxon>Dikarya</taxon>
        <taxon>Ascomycota</taxon>
        <taxon>Pezizomycotina</taxon>
        <taxon>Sordariomycetes</taxon>
        <taxon>Hypocreomycetidae</taxon>
        <taxon>Glomerellales</taxon>
        <taxon>Glomerellaceae</taxon>
        <taxon>Colletotrichum</taxon>
        <taxon>Colletotrichum graminicola species complex</taxon>
    </lineage>
</organism>
<reference evidence="3" key="1">
    <citation type="journal article" date="2014" name="Genome Announc.">
        <title>Draft genome sequence of Colletotrichum sublineola, a destructive pathogen of cultivated sorghum.</title>
        <authorList>
            <person name="Baroncelli R."/>
            <person name="Sanz-Martin J.M."/>
            <person name="Rech G.E."/>
            <person name="Sukno S.A."/>
            <person name="Thon M.R."/>
        </authorList>
    </citation>
    <scope>NUCLEOTIDE SEQUENCE [LARGE SCALE GENOMIC DNA]</scope>
    <source>
        <strain evidence="3">TX430BB</strain>
    </source>
</reference>
<protein>
    <submittedName>
        <fullName evidence="2">Uncharacterized protein</fullName>
    </submittedName>
</protein>